<dbReference type="AlphaFoldDB" id="A0A1Y5NU52"/>
<reference evidence="2" key="1">
    <citation type="submission" date="2016-03" db="EMBL/GenBank/DDBJ databases">
        <authorList>
            <person name="Ploux O."/>
        </authorList>
    </citation>
    <scope>NUCLEOTIDE SEQUENCE</scope>
    <source>
        <strain evidence="2">UC1</strain>
    </source>
</reference>
<dbReference type="PANTHER" id="PTHR43433">
    <property type="entry name" value="HYDROLASE, ALPHA/BETA FOLD FAMILY PROTEIN"/>
    <property type="match status" value="1"/>
</dbReference>
<dbReference type="RefSeq" id="WP_295572327.1">
    <property type="nucleotide sequence ID" value="NZ_FLQR01000001.1"/>
</dbReference>
<dbReference type="InterPro" id="IPR029058">
    <property type="entry name" value="AB_hydrolase_fold"/>
</dbReference>
<dbReference type="Pfam" id="PF00561">
    <property type="entry name" value="Abhydrolase_1"/>
    <property type="match status" value="1"/>
</dbReference>
<dbReference type="InterPro" id="IPR000073">
    <property type="entry name" value="AB_hydrolase_1"/>
</dbReference>
<evidence type="ECO:0000259" key="1">
    <source>
        <dbReference type="Pfam" id="PF00561"/>
    </source>
</evidence>
<dbReference type="PANTHER" id="PTHR43433:SF5">
    <property type="entry name" value="AB HYDROLASE-1 DOMAIN-CONTAINING PROTEIN"/>
    <property type="match status" value="1"/>
</dbReference>
<gene>
    <name evidence="2" type="ORF">MIPYR_10113</name>
</gene>
<feature type="domain" description="AB hydrolase-1" evidence="1">
    <location>
        <begin position="29"/>
        <end position="261"/>
    </location>
</feature>
<proteinExistence type="predicted"/>
<evidence type="ECO:0000313" key="2">
    <source>
        <dbReference type="EMBL" id="SBS69932.1"/>
    </source>
</evidence>
<dbReference type="SUPFAM" id="SSF53474">
    <property type="entry name" value="alpha/beta-Hydrolases"/>
    <property type="match status" value="1"/>
</dbReference>
<sequence length="275" mass="28709">MIERDIASPDGRMLHAYDAPPPGRVTLALLWQHGSPQTGAPLAPVLEAAARRGIRVFSYGRPSYGGSSPHLGRDVGSAAADSAAVADALGIDRFAAMGASGGGPHALAAGLLADRVMGAVTLAGIAPFSTEFDWFAGMATPAALHSARDGRAARARFEETAEFDPAQFTPADYAALEGAWASLGADVERSGAYGSDGLIDDDVAFTSPWGFALEDVRAPVLVVQGARDRVVPLAHGEWLASRLPDAEFWLRPDDGHISVLDAVPAAMDWLLACPR</sequence>
<dbReference type="EMBL" id="FLQR01000001">
    <property type="protein sequence ID" value="SBS69932.1"/>
    <property type="molecule type" value="Genomic_DNA"/>
</dbReference>
<dbReference type="Gene3D" id="3.40.50.1820">
    <property type="entry name" value="alpha/beta hydrolase"/>
    <property type="match status" value="1"/>
</dbReference>
<dbReference type="GO" id="GO:0016787">
    <property type="term" value="F:hydrolase activity"/>
    <property type="evidence" value="ECO:0007669"/>
    <property type="project" value="UniProtKB-KW"/>
</dbReference>
<organism evidence="2">
    <name type="scientific">uncultured Microbacterium sp</name>
    <dbReference type="NCBI Taxonomy" id="191216"/>
    <lineage>
        <taxon>Bacteria</taxon>
        <taxon>Bacillati</taxon>
        <taxon>Actinomycetota</taxon>
        <taxon>Actinomycetes</taxon>
        <taxon>Micrococcales</taxon>
        <taxon>Microbacteriaceae</taxon>
        <taxon>Microbacterium</taxon>
        <taxon>environmental samples</taxon>
    </lineage>
</organism>
<name>A0A1Y5NU52_9MICO</name>
<protein>
    <submittedName>
        <fullName evidence="2">Hydrolase, alpha/beta hydrolase fold domain protein</fullName>
    </submittedName>
</protein>
<keyword evidence="2" id="KW-0378">Hydrolase</keyword>
<dbReference type="InterPro" id="IPR050471">
    <property type="entry name" value="AB_hydrolase"/>
</dbReference>
<accession>A0A1Y5NU52</accession>